<keyword evidence="8" id="KW-1185">Reference proteome</keyword>
<dbReference type="RefSeq" id="WP_138326491.1">
    <property type="nucleotide sequence ID" value="NZ_VCDI01000004.1"/>
</dbReference>
<keyword evidence="4 6" id="KW-1133">Transmembrane helix</keyword>
<evidence type="ECO:0000256" key="3">
    <source>
        <dbReference type="ARBA" id="ARBA00022692"/>
    </source>
</evidence>
<organism evidence="7 8">
    <name type="scientific">Lichenicoccus roseus</name>
    <dbReference type="NCBI Taxonomy" id="2683649"/>
    <lineage>
        <taxon>Bacteria</taxon>
        <taxon>Pseudomonadati</taxon>
        <taxon>Pseudomonadota</taxon>
        <taxon>Alphaproteobacteria</taxon>
        <taxon>Acetobacterales</taxon>
        <taxon>Acetobacteraceae</taxon>
        <taxon>Lichenicoccus</taxon>
    </lineage>
</organism>
<sequence length="336" mass="35140">MKTASILLALLGVGLMTAVGVWLGAGAVFKAMLSVGAGGFALLVGWQLLCDGVLALAWRTSCPRSLLRIGIGRLLLSRMVREGAMTCLPFSQIGGILIGMRATGFGGAIAWPMAVAANVIDLTTEVIGQIAFVLLGLLFLLDRKPDTDLAGPLGLGMLLAVAAMAGFIWVQRGAGGLFRRLARSMGDRVAAPALRRSVLDGIDSLQSDLDAFYARPGRIAGGCLIHLTGWLGGAAWVWMAYRLLGAPVQIDTALAIEGAASGIMAVSFLVPGALGVQEAAYVALGSLFGLDPHLSFGLSLLRRARDLAIGAPVLLLWQWVELVRLRRGAKTVSQTA</sequence>
<dbReference type="GO" id="GO:0005886">
    <property type="term" value="C:plasma membrane"/>
    <property type="evidence" value="ECO:0007669"/>
    <property type="project" value="UniProtKB-SubCell"/>
</dbReference>
<evidence type="ECO:0000256" key="6">
    <source>
        <dbReference type="SAM" id="Phobius"/>
    </source>
</evidence>
<feature type="transmembrane region" description="Helical" evidence="6">
    <location>
        <begin position="122"/>
        <end position="141"/>
    </location>
</feature>
<evidence type="ECO:0000256" key="4">
    <source>
        <dbReference type="ARBA" id="ARBA00022989"/>
    </source>
</evidence>
<keyword evidence="2" id="KW-1003">Cell membrane</keyword>
<name>A0A5R9J379_9PROT</name>
<feature type="transmembrane region" description="Helical" evidence="6">
    <location>
        <begin position="280"/>
        <end position="301"/>
    </location>
</feature>
<dbReference type="NCBIfam" id="TIGR03476">
    <property type="entry name" value="HpnL"/>
    <property type="match status" value="1"/>
</dbReference>
<comment type="subcellular location">
    <subcellularLocation>
        <location evidence="1">Cell membrane</location>
        <topology evidence="1">Multi-pass membrane protein</topology>
    </subcellularLocation>
</comment>
<evidence type="ECO:0000313" key="7">
    <source>
        <dbReference type="EMBL" id="TLU72085.1"/>
    </source>
</evidence>
<dbReference type="AlphaFoldDB" id="A0A5R9J379"/>
<dbReference type="Pfam" id="PF03706">
    <property type="entry name" value="LPG_synthase_TM"/>
    <property type="match status" value="1"/>
</dbReference>
<dbReference type="InterPro" id="IPR022791">
    <property type="entry name" value="L-PG_synthase/AglD"/>
</dbReference>
<evidence type="ECO:0000256" key="5">
    <source>
        <dbReference type="ARBA" id="ARBA00023136"/>
    </source>
</evidence>
<comment type="caution">
    <text evidence="7">The sequence shown here is derived from an EMBL/GenBank/DDBJ whole genome shotgun (WGS) entry which is preliminary data.</text>
</comment>
<evidence type="ECO:0000256" key="2">
    <source>
        <dbReference type="ARBA" id="ARBA00022475"/>
    </source>
</evidence>
<feature type="transmembrane region" description="Helical" evidence="6">
    <location>
        <begin position="36"/>
        <end position="58"/>
    </location>
</feature>
<evidence type="ECO:0000313" key="8">
    <source>
        <dbReference type="Proteomes" id="UP000305654"/>
    </source>
</evidence>
<keyword evidence="3 6" id="KW-0812">Transmembrane</keyword>
<dbReference type="EMBL" id="VCDI01000004">
    <property type="protein sequence ID" value="TLU72085.1"/>
    <property type="molecule type" value="Genomic_DNA"/>
</dbReference>
<feature type="transmembrane region" description="Helical" evidence="6">
    <location>
        <begin position="253"/>
        <end position="274"/>
    </location>
</feature>
<keyword evidence="5 6" id="KW-0472">Membrane</keyword>
<dbReference type="OrthoDB" id="7348988at2"/>
<gene>
    <name evidence="7" type="ORF">FE263_13250</name>
</gene>
<proteinExistence type="predicted"/>
<feature type="transmembrane region" description="Helical" evidence="6">
    <location>
        <begin position="219"/>
        <end position="241"/>
    </location>
</feature>
<protein>
    <submittedName>
        <fullName evidence="7">HpnL family protein</fullName>
    </submittedName>
</protein>
<reference evidence="7 8" key="1">
    <citation type="submission" date="2019-05" db="EMBL/GenBank/DDBJ databases">
        <authorList>
            <person name="Pankratov T."/>
            <person name="Grouzdev D."/>
        </authorList>
    </citation>
    <scope>NUCLEOTIDE SEQUENCE [LARGE SCALE GENOMIC DNA]</scope>
    <source>
        <strain evidence="7 8">KEBCLARHB70R</strain>
    </source>
</reference>
<feature type="transmembrane region" description="Helical" evidence="6">
    <location>
        <begin position="153"/>
        <end position="170"/>
    </location>
</feature>
<dbReference type="Proteomes" id="UP000305654">
    <property type="component" value="Unassembled WGS sequence"/>
</dbReference>
<accession>A0A5R9J379</accession>
<evidence type="ECO:0000256" key="1">
    <source>
        <dbReference type="ARBA" id="ARBA00004651"/>
    </source>
</evidence>